<proteinExistence type="predicted"/>
<reference evidence="1 2" key="1">
    <citation type="submission" date="2015-11" db="EMBL/GenBank/DDBJ databases">
        <title>Draft genome sequence of Paramesorhizobium deserti A-3-E, a strain highly resistant to diverse beta-lactam antibiotics.</title>
        <authorList>
            <person name="Lv R."/>
            <person name="Yang X."/>
            <person name="Fang N."/>
            <person name="Guo J."/>
            <person name="Luo X."/>
            <person name="Peng F."/>
            <person name="Yang R."/>
            <person name="Cui Y."/>
            <person name="Fang C."/>
            <person name="Song Y."/>
        </authorList>
    </citation>
    <scope>NUCLEOTIDE SEQUENCE [LARGE SCALE GENOMIC DNA]</scope>
    <source>
        <strain evidence="1 2">A-3-E</strain>
    </source>
</reference>
<sequence>MRCKIQTIGGPGRIDTCDSRDDGWKKDQPITLPGRVILFCSAGKTSNTSRGHGSGLVYFIEKKKEGDIRKNAS</sequence>
<keyword evidence="2" id="KW-1185">Reference proteome</keyword>
<dbReference type="Proteomes" id="UP000070107">
    <property type="component" value="Unassembled WGS sequence"/>
</dbReference>
<dbReference type="AlphaFoldDB" id="A0A135HZ49"/>
<organism evidence="1 2">
    <name type="scientific">Paramesorhizobium deserti</name>
    <dbReference type="NCBI Taxonomy" id="1494590"/>
    <lineage>
        <taxon>Bacteria</taxon>
        <taxon>Pseudomonadati</taxon>
        <taxon>Pseudomonadota</taxon>
        <taxon>Alphaproteobacteria</taxon>
        <taxon>Hyphomicrobiales</taxon>
        <taxon>Phyllobacteriaceae</taxon>
        <taxon>Paramesorhizobium</taxon>
    </lineage>
</organism>
<dbReference type="EMBL" id="LNTU01000001">
    <property type="protein sequence ID" value="KXF78467.1"/>
    <property type="molecule type" value="Genomic_DNA"/>
</dbReference>
<gene>
    <name evidence="1" type="ORF">ATN84_01330</name>
</gene>
<evidence type="ECO:0000313" key="2">
    <source>
        <dbReference type="Proteomes" id="UP000070107"/>
    </source>
</evidence>
<name>A0A135HZ49_9HYPH</name>
<accession>A0A135HZ49</accession>
<dbReference type="RefSeq" id="WP_068879736.1">
    <property type="nucleotide sequence ID" value="NZ_LNTU01000001.1"/>
</dbReference>
<comment type="caution">
    <text evidence="1">The sequence shown here is derived from an EMBL/GenBank/DDBJ whole genome shotgun (WGS) entry which is preliminary data.</text>
</comment>
<protein>
    <submittedName>
        <fullName evidence="1">Uncharacterized protein</fullName>
    </submittedName>
</protein>
<evidence type="ECO:0000313" key="1">
    <source>
        <dbReference type="EMBL" id="KXF78467.1"/>
    </source>
</evidence>